<evidence type="ECO:0000256" key="7">
    <source>
        <dbReference type="SAM" id="MobiDB-lite"/>
    </source>
</evidence>
<gene>
    <name evidence="9" type="primary">VAX1</name>
    <name evidence="9" type="ORF">Ciccas_013593</name>
</gene>
<dbReference type="GO" id="GO:0005634">
    <property type="term" value="C:nucleus"/>
    <property type="evidence" value="ECO:0007669"/>
    <property type="project" value="UniProtKB-SubCell"/>
</dbReference>
<comment type="subcellular location">
    <subcellularLocation>
        <location evidence="1 5 6">Nucleus</location>
    </subcellularLocation>
</comment>
<protein>
    <submittedName>
        <fullName evidence="9">Ventral anterior homeobox 1</fullName>
    </submittedName>
</protein>
<evidence type="ECO:0000259" key="8">
    <source>
        <dbReference type="PROSITE" id="PS50071"/>
    </source>
</evidence>
<dbReference type="PROSITE" id="PS00027">
    <property type="entry name" value="HOMEOBOX_1"/>
    <property type="match status" value="1"/>
</dbReference>
<dbReference type="Proteomes" id="UP001626550">
    <property type="component" value="Unassembled WGS sequence"/>
</dbReference>
<dbReference type="InterPro" id="IPR009057">
    <property type="entry name" value="Homeodomain-like_sf"/>
</dbReference>
<accession>A0ABD2PK64</accession>
<evidence type="ECO:0000256" key="2">
    <source>
        <dbReference type="ARBA" id="ARBA00023125"/>
    </source>
</evidence>
<name>A0ABD2PK64_9PLAT</name>
<feature type="DNA-binding region" description="Homeobox" evidence="5">
    <location>
        <begin position="47"/>
        <end position="106"/>
    </location>
</feature>
<evidence type="ECO:0000313" key="9">
    <source>
        <dbReference type="EMBL" id="KAL3307883.1"/>
    </source>
</evidence>
<feature type="region of interest" description="Disordered" evidence="7">
    <location>
        <begin position="104"/>
        <end position="126"/>
    </location>
</feature>
<evidence type="ECO:0000256" key="5">
    <source>
        <dbReference type="PROSITE-ProRule" id="PRU00108"/>
    </source>
</evidence>
<dbReference type="PANTHER" id="PTHR24333:SF5">
    <property type="entry name" value="VENT HOMEOBOX"/>
    <property type="match status" value="1"/>
</dbReference>
<evidence type="ECO:0000256" key="6">
    <source>
        <dbReference type="RuleBase" id="RU000682"/>
    </source>
</evidence>
<dbReference type="SMART" id="SM00389">
    <property type="entry name" value="HOX"/>
    <property type="match status" value="1"/>
</dbReference>
<dbReference type="GO" id="GO:0003677">
    <property type="term" value="F:DNA binding"/>
    <property type="evidence" value="ECO:0007669"/>
    <property type="project" value="UniProtKB-UniRule"/>
</dbReference>
<organism evidence="9 10">
    <name type="scientific">Cichlidogyrus casuarinus</name>
    <dbReference type="NCBI Taxonomy" id="1844966"/>
    <lineage>
        <taxon>Eukaryota</taxon>
        <taxon>Metazoa</taxon>
        <taxon>Spiralia</taxon>
        <taxon>Lophotrochozoa</taxon>
        <taxon>Platyhelminthes</taxon>
        <taxon>Monogenea</taxon>
        <taxon>Monopisthocotylea</taxon>
        <taxon>Dactylogyridea</taxon>
        <taxon>Ancyrocephalidae</taxon>
        <taxon>Cichlidogyrus</taxon>
    </lineage>
</organism>
<evidence type="ECO:0000256" key="4">
    <source>
        <dbReference type="ARBA" id="ARBA00023242"/>
    </source>
</evidence>
<keyword evidence="2 5" id="KW-0238">DNA-binding</keyword>
<keyword evidence="4 5" id="KW-0539">Nucleus</keyword>
<evidence type="ECO:0000256" key="1">
    <source>
        <dbReference type="ARBA" id="ARBA00004123"/>
    </source>
</evidence>
<dbReference type="AlphaFoldDB" id="A0ABD2PK64"/>
<dbReference type="PROSITE" id="PS50071">
    <property type="entry name" value="HOMEOBOX_2"/>
    <property type="match status" value="1"/>
</dbReference>
<dbReference type="SUPFAM" id="SSF46689">
    <property type="entry name" value="Homeodomain-like"/>
    <property type="match status" value="1"/>
</dbReference>
<dbReference type="PRINTS" id="PR00024">
    <property type="entry name" value="HOMEOBOX"/>
</dbReference>
<proteinExistence type="predicted"/>
<keyword evidence="10" id="KW-1185">Reference proteome</keyword>
<keyword evidence="3 5" id="KW-0371">Homeobox</keyword>
<sequence>MKRSREDLAQSSDADTLPDYCRKVTIRTANGLVKELIYPKALDLFRPKRSRTTFSSYQLDQLEKSFKTNKYLVGKERSDLAERLQLTEMQIKIWFQNRRTKHKRDVNPDEYTSQHSGEDAQPANNTEKMNSSFCFDSLVEENKPEFSMNEYSSLFPLLVLNKFLDCGHTSSSPSGDGNNFRKNTTAQ</sequence>
<dbReference type="EMBL" id="JBJKFK010006279">
    <property type="protein sequence ID" value="KAL3307883.1"/>
    <property type="molecule type" value="Genomic_DNA"/>
</dbReference>
<dbReference type="CDD" id="cd00086">
    <property type="entry name" value="homeodomain"/>
    <property type="match status" value="1"/>
</dbReference>
<dbReference type="InterPro" id="IPR017970">
    <property type="entry name" value="Homeobox_CS"/>
</dbReference>
<feature type="domain" description="Homeobox" evidence="8">
    <location>
        <begin position="45"/>
        <end position="105"/>
    </location>
</feature>
<dbReference type="InterPro" id="IPR001356">
    <property type="entry name" value="HD"/>
</dbReference>
<dbReference type="InterPro" id="IPR020479">
    <property type="entry name" value="HD_metazoa"/>
</dbReference>
<dbReference type="Pfam" id="PF00046">
    <property type="entry name" value="Homeodomain"/>
    <property type="match status" value="1"/>
</dbReference>
<dbReference type="Gene3D" id="1.10.10.60">
    <property type="entry name" value="Homeodomain-like"/>
    <property type="match status" value="1"/>
</dbReference>
<reference evidence="9 10" key="1">
    <citation type="submission" date="2024-11" db="EMBL/GenBank/DDBJ databases">
        <title>Adaptive evolution of stress response genes in parasites aligns with host niche diversity.</title>
        <authorList>
            <person name="Hahn C."/>
            <person name="Resl P."/>
        </authorList>
    </citation>
    <scope>NUCLEOTIDE SEQUENCE [LARGE SCALE GENOMIC DNA]</scope>
    <source>
        <strain evidence="9">EGGRZ-B1_66</strain>
        <tissue evidence="9">Body</tissue>
    </source>
</reference>
<dbReference type="InterPro" id="IPR050848">
    <property type="entry name" value="Homeobox_TF"/>
</dbReference>
<evidence type="ECO:0000313" key="10">
    <source>
        <dbReference type="Proteomes" id="UP001626550"/>
    </source>
</evidence>
<comment type="caution">
    <text evidence="9">The sequence shown here is derived from an EMBL/GenBank/DDBJ whole genome shotgun (WGS) entry which is preliminary data.</text>
</comment>
<dbReference type="PANTHER" id="PTHR24333">
    <property type="entry name" value="HOMEO BOX HB9 LIKE A-RELATED"/>
    <property type="match status" value="1"/>
</dbReference>
<evidence type="ECO:0000256" key="3">
    <source>
        <dbReference type="ARBA" id="ARBA00023155"/>
    </source>
</evidence>